<dbReference type="OrthoDB" id="5781878at2759"/>
<evidence type="ECO:0000256" key="2">
    <source>
        <dbReference type="ARBA" id="ARBA00022525"/>
    </source>
</evidence>
<dbReference type="GO" id="GO:0031012">
    <property type="term" value="C:extracellular matrix"/>
    <property type="evidence" value="ECO:0000318"/>
    <property type="project" value="GO_Central"/>
</dbReference>
<dbReference type="GO" id="GO:0004222">
    <property type="term" value="F:metalloendopeptidase activity"/>
    <property type="evidence" value="ECO:0000318"/>
    <property type="project" value="GO_Central"/>
</dbReference>
<dbReference type="PANTHER" id="PTHR13723:SF305">
    <property type="entry name" value="PROTEIN MADD-4"/>
    <property type="match status" value="1"/>
</dbReference>
<dbReference type="InterPro" id="IPR036179">
    <property type="entry name" value="Ig-like_dom_sf"/>
</dbReference>
<evidence type="ECO:0000256" key="4">
    <source>
        <dbReference type="ARBA" id="ARBA00022737"/>
    </source>
</evidence>
<dbReference type="STRING" id="6412.T1FVK6"/>
<dbReference type="SMART" id="SM00409">
    <property type="entry name" value="IG"/>
    <property type="match status" value="1"/>
</dbReference>
<dbReference type="InterPro" id="IPR013783">
    <property type="entry name" value="Ig-like_fold"/>
</dbReference>
<dbReference type="GO" id="GO:0005576">
    <property type="term" value="C:extracellular region"/>
    <property type="evidence" value="ECO:0007669"/>
    <property type="project" value="UniProtKB-SubCell"/>
</dbReference>
<keyword evidence="3" id="KW-0732">Signal</keyword>
<dbReference type="HOGENOM" id="CLU_480023_0_0_1"/>
<dbReference type="InterPro" id="IPR003599">
    <property type="entry name" value="Ig_sub"/>
</dbReference>
<feature type="domain" description="PLAC" evidence="5">
    <location>
        <begin position="514"/>
        <end position="558"/>
    </location>
</feature>
<comment type="subcellular location">
    <subcellularLocation>
        <location evidence="1">Secreted</location>
    </subcellularLocation>
</comment>
<dbReference type="InterPro" id="IPR010909">
    <property type="entry name" value="PLAC"/>
</dbReference>
<reference evidence="6 8" key="2">
    <citation type="journal article" date="2013" name="Nature">
        <title>Insights into bilaterian evolution from three spiralian genomes.</title>
        <authorList>
            <person name="Simakov O."/>
            <person name="Marletaz F."/>
            <person name="Cho S.J."/>
            <person name="Edsinger-Gonzales E."/>
            <person name="Havlak P."/>
            <person name="Hellsten U."/>
            <person name="Kuo D.H."/>
            <person name="Larsson T."/>
            <person name="Lv J."/>
            <person name="Arendt D."/>
            <person name="Savage R."/>
            <person name="Osoegawa K."/>
            <person name="de Jong P."/>
            <person name="Grimwood J."/>
            <person name="Chapman J.A."/>
            <person name="Shapiro H."/>
            <person name="Aerts A."/>
            <person name="Otillar R.P."/>
            <person name="Terry A.Y."/>
            <person name="Boore J.L."/>
            <person name="Grigoriev I.V."/>
            <person name="Lindberg D.R."/>
            <person name="Seaver E.C."/>
            <person name="Weisblat D.A."/>
            <person name="Putnam N.H."/>
            <person name="Rokhsar D.S."/>
        </authorList>
    </citation>
    <scope>NUCLEOTIDE SEQUENCE</scope>
</reference>
<dbReference type="InParanoid" id="T1FVK6"/>
<reference evidence="8" key="1">
    <citation type="submission" date="2012-12" db="EMBL/GenBank/DDBJ databases">
        <authorList>
            <person name="Hellsten U."/>
            <person name="Grimwood J."/>
            <person name="Chapman J.A."/>
            <person name="Shapiro H."/>
            <person name="Aerts A."/>
            <person name="Otillar R.P."/>
            <person name="Terry A.Y."/>
            <person name="Boore J.L."/>
            <person name="Simakov O."/>
            <person name="Marletaz F."/>
            <person name="Cho S.-J."/>
            <person name="Edsinger-Gonzales E."/>
            <person name="Havlak P."/>
            <person name="Kuo D.-H."/>
            <person name="Larsson T."/>
            <person name="Lv J."/>
            <person name="Arendt D."/>
            <person name="Savage R."/>
            <person name="Osoegawa K."/>
            <person name="de Jong P."/>
            <person name="Lindberg D.R."/>
            <person name="Seaver E.C."/>
            <person name="Weisblat D.A."/>
            <person name="Putnam N.H."/>
            <person name="Grigoriev I.V."/>
            <person name="Rokhsar D.S."/>
        </authorList>
    </citation>
    <scope>NUCLEOTIDE SEQUENCE</scope>
</reference>
<evidence type="ECO:0000259" key="5">
    <source>
        <dbReference type="PROSITE" id="PS50900"/>
    </source>
</evidence>
<dbReference type="OMA" id="PKVKKEC"/>
<dbReference type="PROSITE" id="PS50900">
    <property type="entry name" value="PLAC"/>
    <property type="match status" value="1"/>
</dbReference>
<evidence type="ECO:0000313" key="8">
    <source>
        <dbReference type="Proteomes" id="UP000015101"/>
    </source>
</evidence>
<dbReference type="AlphaFoldDB" id="T1FVK6"/>
<dbReference type="Pfam" id="PF19030">
    <property type="entry name" value="TSP1_ADAMTS"/>
    <property type="match status" value="4"/>
</dbReference>
<keyword evidence="2" id="KW-0964">Secreted</keyword>
<proteinExistence type="predicted"/>
<dbReference type="SUPFAM" id="SSF48726">
    <property type="entry name" value="Immunoglobulin"/>
    <property type="match status" value="1"/>
</dbReference>
<dbReference type="KEGG" id="hro:HELRODRAFT_194017"/>
<evidence type="ECO:0000313" key="6">
    <source>
        <dbReference type="EMBL" id="ESN93669.1"/>
    </source>
</evidence>
<evidence type="ECO:0000256" key="3">
    <source>
        <dbReference type="ARBA" id="ARBA00022729"/>
    </source>
</evidence>
<organism evidence="7 8">
    <name type="scientific">Helobdella robusta</name>
    <name type="common">Californian leech</name>
    <dbReference type="NCBI Taxonomy" id="6412"/>
    <lineage>
        <taxon>Eukaryota</taxon>
        <taxon>Metazoa</taxon>
        <taxon>Spiralia</taxon>
        <taxon>Lophotrochozoa</taxon>
        <taxon>Annelida</taxon>
        <taxon>Clitellata</taxon>
        <taxon>Hirudinea</taxon>
        <taxon>Rhynchobdellida</taxon>
        <taxon>Glossiphoniidae</taxon>
        <taxon>Helobdella</taxon>
    </lineage>
</organism>
<protein>
    <recommendedName>
        <fullName evidence="5">PLAC domain-containing protein</fullName>
    </recommendedName>
</protein>
<dbReference type="EMBL" id="KB097599">
    <property type="protein sequence ID" value="ESN93669.1"/>
    <property type="molecule type" value="Genomic_DNA"/>
</dbReference>
<dbReference type="RefSeq" id="XP_009028301.1">
    <property type="nucleotide sequence ID" value="XM_009030053.1"/>
</dbReference>
<gene>
    <name evidence="7" type="primary">20212852</name>
    <name evidence="6" type="ORF">HELRODRAFT_194017</name>
</gene>
<dbReference type="SMART" id="SM00209">
    <property type="entry name" value="TSP1"/>
    <property type="match status" value="3"/>
</dbReference>
<dbReference type="InterPro" id="IPR036383">
    <property type="entry name" value="TSP1_rpt_sf"/>
</dbReference>
<dbReference type="EnsemblMetazoa" id="HelroT194017">
    <property type="protein sequence ID" value="HelroP194017"/>
    <property type="gene ID" value="HelroG194017"/>
</dbReference>
<dbReference type="Gene3D" id="2.60.40.10">
    <property type="entry name" value="Immunoglobulins"/>
    <property type="match status" value="1"/>
</dbReference>
<reference evidence="7" key="3">
    <citation type="submission" date="2015-06" db="UniProtKB">
        <authorList>
            <consortium name="EnsemblMetazoa"/>
        </authorList>
    </citation>
    <scope>IDENTIFICATION</scope>
</reference>
<dbReference type="EMBL" id="AMQM01007347">
    <property type="status" value="NOT_ANNOTATED_CDS"/>
    <property type="molecule type" value="Genomic_DNA"/>
</dbReference>
<dbReference type="CTD" id="20212852"/>
<dbReference type="eggNOG" id="KOG3538">
    <property type="taxonomic scope" value="Eukaryota"/>
</dbReference>
<keyword evidence="4" id="KW-0677">Repeat</keyword>
<dbReference type="SUPFAM" id="SSF82895">
    <property type="entry name" value="TSP-1 type 1 repeat"/>
    <property type="match status" value="3"/>
</dbReference>
<dbReference type="InterPro" id="IPR000884">
    <property type="entry name" value="TSP1_rpt"/>
</dbReference>
<name>T1FVK6_HELRO</name>
<dbReference type="Gene3D" id="2.20.100.10">
    <property type="entry name" value="Thrombospondin type-1 (TSP1) repeat"/>
    <property type="match status" value="2"/>
</dbReference>
<dbReference type="PROSITE" id="PS50092">
    <property type="entry name" value="TSP1"/>
    <property type="match status" value="2"/>
</dbReference>
<evidence type="ECO:0000256" key="1">
    <source>
        <dbReference type="ARBA" id="ARBA00004613"/>
    </source>
</evidence>
<accession>T1FVK6</accession>
<dbReference type="Proteomes" id="UP000015101">
    <property type="component" value="Unassembled WGS sequence"/>
</dbReference>
<dbReference type="GO" id="GO:0030198">
    <property type="term" value="P:extracellular matrix organization"/>
    <property type="evidence" value="ECO:0000318"/>
    <property type="project" value="GO_Central"/>
</dbReference>
<dbReference type="GO" id="GO:0006508">
    <property type="term" value="P:proteolysis"/>
    <property type="evidence" value="ECO:0000318"/>
    <property type="project" value="GO_Central"/>
</dbReference>
<evidence type="ECO:0000313" key="7">
    <source>
        <dbReference type="EnsemblMetazoa" id="HelroP194017"/>
    </source>
</evidence>
<sequence>MAQTVNLYAWISAGYTNCSVVCGEGYKDSIIHCQNRRTGDYVDEIHCIDLTKPPIKTVICRSPRRCPPIWKAYQPDNSSSCSSTCIGGIISRRVECMYTDRINFDEVAPRHRCNSTFRPSNVIPCNENVPCRPEWLARSWSECSTTCGPGVQHRLILCSVRTSHFDSKIIDNKICAESIAGESPPTSQECITRSCTPLKVRPFDHLLILLEKRDISIKAGTNIILFPGSSLKIFCPTSKNVKWKKDNETITRSASVKIPHPPLLHITDVGRTHAGRYVCGRPKENYTTTLYVHSEADIVAGDFGLLPPDDFQSIIANTKELFDDVYRSTVTFFKLLRHQHSAELPIRYVTSVWSGCSLPCGGHGVQSRDIQCAVVLESFMLTIHEDYCIEGDQMKPMESQDCGFHECPIWFVGEWSQCPSETCNETAAVSRNRSVTCQYTNATLAPDDMCQGRKPHSEEICKQVPCKPQWRILSWSKCYGKCWKKGFRIASLACFSGEAKVKERDCYSVERPPITMSCVRKCDICDNLSKRCHNVLKMKLCKYESVMRECCFTCLYSHLFHNQVEVHR</sequence>
<keyword evidence="8" id="KW-1185">Reference proteome</keyword>
<dbReference type="InterPro" id="IPR050439">
    <property type="entry name" value="ADAMTS_ADAMTS-like"/>
</dbReference>
<dbReference type="PANTHER" id="PTHR13723">
    <property type="entry name" value="ADAMTS A DISINTEGRIN AND METALLOPROTEASE WITH THROMBOSPONDIN MOTIFS PROTEASE"/>
    <property type="match status" value="1"/>
</dbReference>
<dbReference type="GeneID" id="20212852"/>